<feature type="transmembrane region" description="Helical" evidence="1">
    <location>
        <begin position="6"/>
        <end position="26"/>
    </location>
</feature>
<dbReference type="EMBL" id="GEDG01030091">
    <property type="protein sequence ID" value="JAP12126.1"/>
    <property type="molecule type" value="Transcribed_RNA"/>
</dbReference>
<sequence length="60" mass="7072">MNLGFRYFFSVIACLTVFIFDEFGFFDIMGIIKINASYFVKLLIFGKNFVLFPVLTHYEI</sequence>
<proteinExistence type="predicted"/>
<evidence type="ECO:0000313" key="2">
    <source>
        <dbReference type="EMBL" id="JAP12126.1"/>
    </source>
</evidence>
<organism evidence="2">
    <name type="scientific">Solanum chacoense</name>
    <name type="common">Chaco potato</name>
    <dbReference type="NCBI Taxonomy" id="4108"/>
    <lineage>
        <taxon>Eukaryota</taxon>
        <taxon>Viridiplantae</taxon>
        <taxon>Streptophyta</taxon>
        <taxon>Embryophyta</taxon>
        <taxon>Tracheophyta</taxon>
        <taxon>Spermatophyta</taxon>
        <taxon>Magnoliopsida</taxon>
        <taxon>eudicotyledons</taxon>
        <taxon>Gunneridae</taxon>
        <taxon>Pentapetalae</taxon>
        <taxon>asterids</taxon>
        <taxon>lamiids</taxon>
        <taxon>Solanales</taxon>
        <taxon>Solanaceae</taxon>
        <taxon>Solanoideae</taxon>
        <taxon>Solaneae</taxon>
        <taxon>Solanum</taxon>
    </lineage>
</organism>
<keyword evidence="1" id="KW-0472">Membrane</keyword>
<keyword evidence="1" id="KW-1133">Transmembrane helix</keyword>
<dbReference type="AlphaFoldDB" id="A0A0V0GVJ5"/>
<accession>A0A0V0GVJ5</accession>
<reference evidence="2" key="1">
    <citation type="submission" date="2015-12" db="EMBL/GenBank/DDBJ databases">
        <title>Gene expression during late stages of embryo sac development: a critical building block for successful pollen-pistil interactions.</title>
        <authorList>
            <person name="Liu Y."/>
            <person name="Joly V."/>
            <person name="Sabar M."/>
            <person name="Matton D.P."/>
        </authorList>
    </citation>
    <scope>NUCLEOTIDE SEQUENCE</scope>
</reference>
<evidence type="ECO:0000256" key="1">
    <source>
        <dbReference type="SAM" id="Phobius"/>
    </source>
</evidence>
<protein>
    <submittedName>
        <fullName evidence="2">Putative ovule protein</fullName>
    </submittedName>
</protein>
<name>A0A0V0GVJ5_SOLCH</name>
<feature type="transmembrane region" description="Helical" evidence="1">
    <location>
        <begin position="38"/>
        <end position="58"/>
    </location>
</feature>
<keyword evidence="1" id="KW-0812">Transmembrane</keyword>